<name>A0A6C0B5S6_9ZZZZ</name>
<evidence type="ECO:0000256" key="1">
    <source>
        <dbReference type="SAM" id="MobiDB-lite"/>
    </source>
</evidence>
<proteinExistence type="predicted"/>
<feature type="compositionally biased region" description="Basic residues" evidence="1">
    <location>
        <begin position="1"/>
        <end position="21"/>
    </location>
</feature>
<organism evidence="2">
    <name type="scientific">viral metagenome</name>
    <dbReference type="NCBI Taxonomy" id="1070528"/>
    <lineage>
        <taxon>unclassified sequences</taxon>
        <taxon>metagenomes</taxon>
        <taxon>organismal metagenomes</taxon>
    </lineage>
</organism>
<reference evidence="2" key="1">
    <citation type="journal article" date="2020" name="Nature">
        <title>Giant virus diversity and host interactions through global metagenomics.</title>
        <authorList>
            <person name="Schulz F."/>
            <person name="Roux S."/>
            <person name="Paez-Espino D."/>
            <person name="Jungbluth S."/>
            <person name="Walsh D.A."/>
            <person name="Denef V.J."/>
            <person name="McMahon K.D."/>
            <person name="Konstantinidis K.T."/>
            <person name="Eloe-Fadrosh E.A."/>
            <person name="Kyrpides N.C."/>
            <person name="Woyke T."/>
        </authorList>
    </citation>
    <scope>NUCLEOTIDE SEQUENCE</scope>
    <source>
        <strain evidence="2">GVMAG-M-3300010157-4</strain>
    </source>
</reference>
<feature type="region of interest" description="Disordered" evidence="1">
    <location>
        <begin position="350"/>
        <end position="369"/>
    </location>
</feature>
<protein>
    <submittedName>
        <fullName evidence="2">Uncharacterized protein</fullName>
    </submittedName>
</protein>
<accession>A0A6C0B5S6</accession>
<dbReference type="AlphaFoldDB" id="A0A6C0B5S6"/>
<dbReference type="EMBL" id="MN739081">
    <property type="protein sequence ID" value="QHS87410.1"/>
    <property type="molecule type" value="Genomic_DNA"/>
</dbReference>
<sequence>MVSKKTKRNIKNRRKTKRKQKGGSLVNLMRLTNRNGIPIYNLIEEQPYSKSKEYGEMVLRDPQFNIIPHYSSFSMMDLLPVLNGEEGDLIDLITGKPVDGLQSKQKMMYNHSARDMQMFALNRVLLQDIDNDDNNFTREIIRILTKTGLYNKLLCLRILVYIYFGHVDDDKKDLNEIISDIDDIRTTPIFNAALRVDVIPQSVGLIKYYEDDFNYIKSNFNLNVNVNEISTNIYSNGLLIKCYKDITDDDIKSFMNLFANDKKKYNLIYSEKNKETYDNIRYLLINASIISSTLTQRAKYGVAAVRPLANPGLAAVANPGLAAANPLVNREAEARHAAITAIIAAMENNRRAPGPGAAPGPGPGAAPAPAPIQNENVAIIAALAAMENNRPNPGPGPPAINNAALAAMIAANP</sequence>
<feature type="region of interest" description="Disordered" evidence="1">
    <location>
        <begin position="1"/>
        <end position="23"/>
    </location>
</feature>
<feature type="compositionally biased region" description="Pro residues" evidence="1">
    <location>
        <begin position="356"/>
        <end position="369"/>
    </location>
</feature>
<evidence type="ECO:0000313" key="2">
    <source>
        <dbReference type="EMBL" id="QHS87410.1"/>
    </source>
</evidence>